<dbReference type="PANTHER" id="PTHR24347">
    <property type="entry name" value="SERINE/THREONINE-PROTEIN KINASE"/>
    <property type="match status" value="1"/>
</dbReference>
<keyword evidence="6" id="KW-0547">Nucleotide-binding</keyword>
<evidence type="ECO:0000256" key="6">
    <source>
        <dbReference type="ARBA" id="ARBA00022741"/>
    </source>
</evidence>
<protein>
    <recommendedName>
        <fullName evidence="2">calcium/calmodulin-dependent protein kinase</fullName>
        <ecNumber evidence="2">2.7.11.17</ecNumber>
    </recommendedName>
</protein>
<keyword evidence="9" id="KW-0112">Calmodulin-binding</keyword>
<evidence type="ECO:0000256" key="11">
    <source>
        <dbReference type="ARBA" id="ARBA00047430"/>
    </source>
</evidence>
<dbReference type="InterPro" id="IPR000719">
    <property type="entry name" value="Prot_kinase_dom"/>
</dbReference>
<evidence type="ECO:0000256" key="7">
    <source>
        <dbReference type="ARBA" id="ARBA00022777"/>
    </source>
</evidence>
<keyword evidence="5" id="KW-0808">Transferase</keyword>
<feature type="compositionally biased region" description="Pro residues" evidence="12">
    <location>
        <begin position="410"/>
        <end position="423"/>
    </location>
</feature>
<evidence type="ECO:0000256" key="5">
    <source>
        <dbReference type="ARBA" id="ARBA00022679"/>
    </source>
</evidence>
<dbReference type="GO" id="GO:0005524">
    <property type="term" value="F:ATP binding"/>
    <property type="evidence" value="ECO:0007669"/>
    <property type="project" value="UniProtKB-KW"/>
</dbReference>
<dbReference type="InterPro" id="IPR008271">
    <property type="entry name" value="Ser/Thr_kinase_AS"/>
</dbReference>
<evidence type="ECO:0000256" key="2">
    <source>
        <dbReference type="ARBA" id="ARBA00012434"/>
    </source>
</evidence>
<comment type="similarity">
    <text evidence="1">Belongs to the protein kinase superfamily. CAMK Ser/Thr protein kinase family. CaMK subfamily.</text>
</comment>
<dbReference type="SMART" id="SM00220">
    <property type="entry name" value="S_TKc"/>
    <property type="match status" value="1"/>
</dbReference>
<dbReference type="FunFam" id="1.10.510.10:FF:000001">
    <property type="entry name" value="Calcium/calmodulin-dependent protein kinase type II subunit delta"/>
    <property type="match status" value="1"/>
</dbReference>
<keyword evidence="4" id="KW-0597">Phosphoprotein</keyword>
<accession>A0A8M1KRC4</accession>
<dbReference type="EC" id="2.7.11.17" evidence="2"/>
<name>A0A8M1KRC4_CLUHA</name>
<dbReference type="Pfam" id="PF00069">
    <property type="entry name" value="Pkinase"/>
    <property type="match status" value="1"/>
</dbReference>
<evidence type="ECO:0000256" key="12">
    <source>
        <dbReference type="SAM" id="MobiDB-lite"/>
    </source>
</evidence>
<evidence type="ECO:0000256" key="4">
    <source>
        <dbReference type="ARBA" id="ARBA00022553"/>
    </source>
</evidence>
<keyword evidence="8" id="KW-0067">ATP-binding</keyword>
<feature type="region of interest" description="Disordered" evidence="12">
    <location>
        <begin position="386"/>
        <end position="446"/>
    </location>
</feature>
<dbReference type="GeneID" id="105893860"/>
<sequence>MATTTCTRFTDEYQLYEELGKGAFSVVRRCVKLCTGQEHAAKIINTKKLNARDHQKLDREARICRLLKHSNIVRLHDSISEEGFHYLLFDLVTGGELFEDIVAREYYSEADASHCIQQIVEAVLHCHQMGVVHRDLKPENLLLASKCKNAAVKLADFGLAIEVQGDQQAWFGFAGTPGYLSPEVLRKEAYGKPVDIWACGVILYILLVGYPPFWDEDQHKLYQQIKAGAYDFPSPEWDTVTPEAKNLINQMLTINPAKRITSQEALKHPWVCQRSTVASMMHRQETVECLKKFNARRKLKGAVLTAMLVSRNFSAAKSLLNKKADVKESSDSSNATVEDEDVKGRSVDSASVRAQSSSGSQSDNTPAQGPSPAVFSTKFSDLLGCVRRGSGPMTDGEGGAGTPPAVLSTPSPPPPAPQAPPNPMQSEYCIASSSRPPPLIQPSISPSTWRTTFTQQLVKLLITASVSSIPVNSSEVTNNS</sequence>
<dbReference type="FunFam" id="3.30.200.20:FF:000002">
    <property type="entry name" value="Calcium/calmodulin-dependent protein kinase type II subunit delta isoform 2"/>
    <property type="match status" value="1"/>
</dbReference>
<dbReference type="PROSITE" id="PS00108">
    <property type="entry name" value="PROTEIN_KINASE_ST"/>
    <property type="match status" value="1"/>
</dbReference>
<feature type="domain" description="Protein kinase" evidence="13">
    <location>
        <begin position="13"/>
        <end position="271"/>
    </location>
</feature>
<dbReference type="GO" id="GO:0004683">
    <property type="term" value="F:calcium/calmodulin-dependent protein kinase activity"/>
    <property type="evidence" value="ECO:0007669"/>
    <property type="project" value="UniProtKB-EC"/>
</dbReference>
<evidence type="ECO:0000256" key="1">
    <source>
        <dbReference type="ARBA" id="ARBA00005354"/>
    </source>
</evidence>
<evidence type="ECO:0000256" key="3">
    <source>
        <dbReference type="ARBA" id="ARBA00022527"/>
    </source>
</evidence>
<gene>
    <name evidence="15" type="primary">LOC105893860</name>
</gene>
<keyword evidence="7 15" id="KW-0418">Kinase</keyword>
<feature type="compositionally biased region" description="Low complexity" evidence="12">
    <location>
        <begin position="347"/>
        <end position="363"/>
    </location>
</feature>
<dbReference type="CDD" id="cd14086">
    <property type="entry name" value="STKc_CaMKII"/>
    <property type="match status" value="1"/>
</dbReference>
<comment type="catalytic activity">
    <reaction evidence="11">
        <text>L-seryl-[protein] + ATP = O-phospho-L-seryl-[protein] + ADP + H(+)</text>
        <dbReference type="Rhea" id="RHEA:17989"/>
        <dbReference type="Rhea" id="RHEA-COMP:9863"/>
        <dbReference type="Rhea" id="RHEA-COMP:11604"/>
        <dbReference type="ChEBI" id="CHEBI:15378"/>
        <dbReference type="ChEBI" id="CHEBI:29999"/>
        <dbReference type="ChEBI" id="CHEBI:30616"/>
        <dbReference type="ChEBI" id="CHEBI:83421"/>
        <dbReference type="ChEBI" id="CHEBI:456216"/>
        <dbReference type="EC" id="2.7.11.17"/>
    </reaction>
</comment>
<proteinExistence type="inferred from homology"/>
<feature type="region of interest" description="Disordered" evidence="12">
    <location>
        <begin position="322"/>
        <end position="373"/>
    </location>
</feature>
<dbReference type="AlphaFoldDB" id="A0A8M1KRC4"/>
<organism evidence="14 15">
    <name type="scientific">Clupea harengus</name>
    <name type="common">Atlantic herring</name>
    <dbReference type="NCBI Taxonomy" id="7950"/>
    <lineage>
        <taxon>Eukaryota</taxon>
        <taxon>Metazoa</taxon>
        <taxon>Chordata</taxon>
        <taxon>Craniata</taxon>
        <taxon>Vertebrata</taxon>
        <taxon>Euteleostomi</taxon>
        <taxon>Actinopterygii</taxon>
        <taxon>Neopterygii</taxon>
        <taxon>Teleostei</taxon>
        <taxon>Clupei</taxon>
        <taxon>Clupeiformes</taxon>
        <taxon>Clupeoidei</taxon>
        <taxon>Clupeidae</taxon>
        <taxon>Clupea</taxon>
    </lineage>
</organism>
<keyword evidence="14" id="KW-1185">Reference proteome</keyword>
<keyword evidence="3" id="KW-0723">Serine/threonine-protein kinase</keyword>
<evidence type="ECO:0000256" key="8">
    <source>
        <dbReference type="ARBA" id="ARBA00022840"/>
    </source>
</evidence>
<reference evidence="15" key="1">
    <citation type="submission" date="2025-08" db="UniProtKB">
        <authorList>
            <consortium name="RefSeq"/>
        </authorList>
    </citation>
    <scope>IDENTIFICATION</scope>
</reference>
<evidence type="ECO:0000259" key="13">
    <source>
        <dbReference type="PROSITE" id="PS50011"/>
    </source>
</evidence>
<dbReference type="RefSeq" id="XP_042564224.1">
    <property type="nucleotide sequence ID" value="XM_042708290.1"/>
</dbReference>
<evidence type="ECO:0000256" key="10">
    <source>
        <dbReference type="ARBA" id="ARBA00047307"/>
    </source>
</evidence>
<evidence type="ECO:0000256" key="9">
    <source>
        <dbReference type="ARBA" id="ARBA00022860"/>
    </source>
</evidence>
<dbReference type="PROSITE" id="PS50011">
    <property type="entry name" value="PROTEIN_KINASE_DOM"/>
    <property type="match status" value="1"/>
</dbReference>
<comment type="catalytic activity">
    <reaction evidence="10">
        <text>L-threonyl-[protein] + ATP = O-phospho-L-threonyl-[protein] + ADP + H(+)</text>
        <dbReference type="Rhea" id="RHEA:46608"/>
        <dbReference type="Rhea" id="RHEA-COMP:11060"/>
        <dbReference type="Rhea" id="RHEA-COMP:11605"/>
        <dbReference type="ChEBI" id="CHEBI:15378"/>
        <dbReference type="ChEBI" id="CHEBI:30013"/>
        <dbReference type="ChEBI" id="CHEBI:30616"/>
        <dbReference type="ChEBI" id="CHEBI:61977"/>
        <dbReference type="ChEBI" id="CHEBI:456216"/>
        <dbReference type="EC" id="2.7.11.17"/>
    </reaction>
</comment>
<dbReference type="Proteomes" id="UP000515152">
    <property type="component" value="Chromosome 7"/>
</dbReference>
<evidence type="ECO:0000313" key="14">
    <source>
        <dbReference type="Proteomes" id="UP000515152"/>
    </source>
</evidence>
<evidence type="ECO:0000313" key="15">
    <source>
        <dbReference type="RefSeq" id="XP_042564224.1"/>
    </source>
</evidence>
<dbReference type="GO" id="GO:0005516">
    <property type="term" value="F:calmodulin binding"/>
    <property type="evidence" value="ECO:0007669"/>
    <property type="project" value="UniProtKB-KW"/>
</dbReference>